<dbReference type="PANTHER" id="PTHR21043:SF0">
    <property type="entry name" value="MITOCHONDRIAL ASSEMBLY OF RIBOSOMAL LARGE SUBUNIT PROTEIN 1"/>
    <property type="match status" value="1"/>
</dbReference>
<feature type="chain" id="PRO_5042215429" evidence="2">
    <location>
        <begin position="19"/>
        <end position="231"/>
    </location>
</feature>
<dbReference type="InterPro" id="IPR043519">
    <property type="entry name" value="NT_sf"/>
</dbReference>
<dbReference type="InterPro" id="IPR004394">
    <property type="entry name" value="Iojap/RsfS/C7orf30"/>
</dbReference>
<dbReference type="NCBIfam" id="TIGR00090">
    <property type="entry name" value="rsfS_iojap_ybeB"/>
    <property type="match status" value="1"/>
</dbReference>
<dbReference type="SUPFAM" id="SSF81301">
    <property type="entry name" value="Nucleotidyltransferase"/>
    <property type="match status" value="1"/>
</dbReference>
<name>A0AAD3HBD4_9STRA</name>
<dbReference type="GO" id="GO:0090071">
    <property type="term" value="P:negative regulation of ribosome biogenesis"/>
    <property type="evidence" value="ECO:0007669"/>
    <property type="project" value="TreeGrafter"/>
</dbReference>
<gene>
    <name evidence="3" type="ORF">CTEN210_13811</name>
</gene>
<dbReference type="GO" id="GO:0043023">
    <property type="term" value="F:ribosomal large subunit binding"/>
    <property type="evidence" value="ECO:0007669"/>
    <property type="project" value="TreeGrafter"/>
</dbReference>
<dbReference type="Pfam" id="PF02410">
    <property type="entry name" value="RsfS"/>
    <property type="match status" value="1"/>
</dbReference>
<dbReference type="PANTHER" id="PTHR21043">
    <property type="entry name" value="IOJAP SUPERFAMILY ORTHOLOG"/>
    <property type="match status" value="1"/>
</dbReference>
<comment type="caution">
    <text evidence="3">The sequence shown here is derived from an EMBL/GenBank/DDBJ whole genome shotgun (WGS) entry which is preliminary data.</text>
</comment>
<feature type="signal peptide" evidence="2">
    <location>
        <begin position="1"/>
        <end position="18"/>
    </location>
</feature>
<organism evidence="3 4">
    <name type="scientific">Chaetoceros tenuissimus</name>
    <dbReference type="NCBI Taxonomy" id="426638"/>
    <lineage>
        <taxon>Eukaryota</taxon>
        <taxon>Sar</taxon>
        <taxon>Stramenopiles</taxon>
        <taxon>Ochrophyta</taxon>
        <taxon>Bacillariophyta</taxon>
        <taxon>Coscinodiscophyceae</taxon>
        <taxon>Chaetocerotophycidae</taxon>
        <taxon>Chaetocerotales</taxon>
        <taxon>Chaetocerotaceae</taxon>
        <taxon>Chaetoceros</taxon>
    </lineage>
</organism>
<evidence type="ECO:0000313" key="3">
    <source>
        <dbReference type="EMBL" id="GFH57335.1"/>
    </source>
</evidence>
<reference evidence="3 4" key="1">
    <citation type="journal article" date="2021" name="Sci. Rep.">
        <title>The genome of the diatom Chaetoceros tenuissimus carries an ancient integrated fragment of an extant virus.</title>
        <authorList>
            <person name="Hongo Y."/>
            <person name="Kimura K."/>
            <person name="Takaki Y."/>
            <person name="Yoshida Y."/>
            <person name="Baba S."/>
            <person name="Kobayashi G."/>
            <person name="Nagasaki K."/>
            <person name="Hano T."/>
            <person name="Tomaru Y."/>
        </authorList>
    </citation>
    <scope>NUCLEOTIDE SEQUENCE [LARGE SCALE GENOMIC DNA]</scope>
    <source>
        <strain evidence="3 4">NIES-3715</strain>
    </source>
</reference>
<comment type="similarity">
    <text evidence="1">Belongs to the Iojap/RsfS family.</text>
</comment>
<accession>A0AAD3HBD4</accession>
<dbReference type="GO" id="GO:0017148">
    <property type="term" value="P:negative regulation of translation"/>
    <property type="evidence" value="ECO:0007669"/>
    <property type="project" value="TreeGrafter"/>
</dbReference>
<evidence type="ECO:0000256" key="2">
    <source>
        <dbReference type="SAM" id="SignalP"/>
    </source>
</evidence>
<keyword evidence="2" id="KW-0732">Signal</keyword>
<dbReference type="HAMAP" id="MF_01477">
    <property type="entry name" value="Iojap_RsfS"/>
    <property type="match status" value="1"/>
</dbReference>
<proteinExistence type="inferred from homology"/>
<evidence type="ECO:0000256" key="1">
    <source>
        <dbReference type="ARBA" id="ARBA00010574"/>
    </source>
</evidence>
<protein>
    <submittedName>
        <fullName evidence="3">DUF143-domain-containing protein</fullName>
    </submittedName>
</protein>
<dbReference type="AlphaFoldDB" id="A0AAD3HBD4"/>
<evidence type="ECO:0000313" key="4">
    <source>
        <dbReference type="Proteomes" id="UP001054902"/>
    </source>
</evidence>
<dbReference type="EMBL" id="BLLK01000058">
    <property type="protein sequence ID" value="GFH57335.1"/>
    <property type="molecule type" value="Genomic_DNA"/>
</dbReference>
<sequence length="231" mass="24847">MKPSIIAAITILSSVTDAWVAPYSKSVTSSFSSQLYMNGPGGGRQSKKIVDDMVDFINEPMSLDETVDQEYVDVGPPEDDDLAPLVRVIAKAADMRKAEDIVAMRISKISTVAGFVVVCTGNSRPQNQAIAAAIQDDVIEAFGDEVALGGNGVPEGTADSGWILLDFGDVMVHVMTPKSRLFYDIEGQWKEKGAEYMKLDDVLLPNSADSANVNMSGTMTGIAEEDDPFWS</sequence>
<dbReference type="Gene3D" id="3.30.460.10">
    <property type="entry name" value="Beta Polymerase, domain 2"/>
    <property type="match status" value="1"/>
</dbReference>
<dbReference type="Proteomes" id="UP001054902">
    <property type="component" value="Unassembled WGS sequence"/>
</dbReference>
<keyword evidence="4" id="KW-1185">Reference proteome</keyword>